<dbReference type="InterPro" id="IPR045900">
    <property type="entry name" value="Peroxisomal_Ade_carrier"/>
</dbReference>
<keyword evidence="8" id="KW-0576">Peroxisome</keyword>
<dbReference type="GO" id="GO:0007031">
    <property type="term" value="P:peroxisome organization"/>
    <property type="evidence" value="ECO:0007669"/>
    <property type="project" value="TreeGrafter"/>
</dbReference>
<evidence type="ECO:0000256" key="8">
    <source>
        <dbReference type="ARBA" id="ARBA00023140"/>
    </source>
</evidence>
<dbReference type="GO" id="GO:0015217">
    <property type="term" value="F:ADP transmembrane transporter activity"/>
    <property type="evidence" value="ECO:0007669"/>
    <property type="project" value="InterPro"/>
</dbReference>
<dbReference type="InterPro" id="IPR018108">
    <property type="entry name" value="MCP_transmembrane"/>
</dbReference>
<dbReference type="GO" id="GO:0005778">
    <property type="term" value="C:peroxisomal membrane"/>
    <property type="evidence" value="ECO:0007669"/>
    <property type="project" value="UniProtKB-SubCell"/>
</dbReference>
<evidence type="ECO:0000256" key="10">
    <source>
        <dbReference type="RuleBase" id="RU000488"/>
    </source>
</evidence>
<keyword evidence="7 9" id="KW-0472">Membrane</keyword>
<keyword evidence="13" id="KW-1185">Reference proteome</keyword>
<dbReference type="Gene3D" id="1.50.40.10">
    <property type="entry name" value="Mitochondrial carrier domain"/>
    <property type="match status" value="2"/>
</dbReference>
<dbReference type="PANTHER" id="PTHR46650:SF1">
    <property type="entry name" value="PEROXISOMAL ADENINE NUCLEOTIDE TRANSPORTER 1"/>
    <property type="match status" value="1"/>
</dbReference>
<feature type="repeat" description="Solcar" evidence="9">
    <location>
        <begin position="3"/>
        <end position="140"/>
    </location>
</feature>
<comment type="subcellular location">
    <subcellularLocation>
        <location evidence="1">Peroxisome membrane</location>
        <topology evidence="1">Multi-pass membrane protein</topology>
    </subcellularLocation>
</comment>
<dbReference type="AlphaFoldDB" id="A0AAD8XTC1"/>
<evidence type="ECO:0000256" key="5">
    <source>
        <dbReference type="ARBA" id="ARBA00022737"/>
    </source>
</evidence>
<dbReference type="GO" id="GO:0006635">
    <property type="term" value="P:fatty acid beta-oxidation"/>
    <property type="evidence" value="ECO:0007669"/>
    <property type="project" value="InterPro"/>
</dbReference>
<feature type="region of interest" description="Disordered" evidence="11">
    <location>
        <begin position="35"/>
        <end position="82"/>
    </location>
</feature>
<feature type="repeat" description="Solcar" evidence="9">
    <location>
        <begin position="260"/>
        <end position="347"/>
    </location>
</feature>
<organism evidence="12 13">
    <name type="scientific">Skeletonema marinoi</name>
    <dbReference type="NCBI Taxonomy" id="267567"/>
    <lineage>
        <taxon>Eukaryota</taxon>
        <taxon>Sar</taxon>
        <taxon>Stramenopiles</taxon>
        <taxon>Ochrophyta</taxon>
        <taxon>Bacillariophyta</taxon>
        <taxon>Coscinodiscophyceae</taxon>
        <taxon>Thalassiosirophycidae</taxon>
        <taxon>Thalassiosirales</taxon>
        <taxon>Skeletonemataceae</taxon>
        <taxon>Skeletonema</taxon>
        <taxon>Skeletonema marinoi-dohrnii complex</taxon>
    </lineage>
</organism>
<dbReference type="Proteomes" id="UP001224775">
    <property type="component" value="Unassembled WGS sequence"/>
</dbReference>
<evidence type="ECO:0000256" key="9">
    <source>
        <dbReference type="PROSITE-ProRule" id="PRU00282"/>
    </source>
</evidence>
<keyword evidence="4 9" id="KW-0812">Transmembrane</keyword>
<dbReference type="GO" id="GO:0005347">
    <property type="term" value="F:ATP transmembrane transporter activity"/>
    <property type="evidence" value="ECO:0007669"/>
    <property type="project" value="InterPro"/>
</dbReference>
<evidence type="ECO:0000313" key="12">
    <source>
        <dbReference type="EMBL" id="KAK1733147.1"/>
    </source>
</evidence>
<evidence type="ECO:0000313" key="13">
    <source>
        <dbReference type="Proteomes" id="UP001224775"/>
    </source>
</evidence>
<dbReference type="PANTHER" id="PTHR46650">
    <property type="entry name" value="PEROXISOMAL ADENINE NUCLEOTIDE TRANSPORTER 1"/>
    <property type="match status" value="1"/>
</dbReference>
<gene>
    <name evidence="12" type="ORF">QTG54_016124</name>
</gene>
<sequence>MPERVASEVLSAMVGGMFSASALYPLEVLKTRMQAEAKPSSNPQEETVTNETSSTASNNASNNGDNNNDETESNSTTTEKQTLKNQYTHAATEGMSSYASLMYQHEGGIAPFYAGVGTSAVQSATEKALYFFAYTFFKNGYVNLTGSSNIGTISNLILGCMAEWSHLPVTLPIDCVTTAIQTDDKNRGAFVLLGNILSEKGIGGFYKGIQAYTVLCLKPAIQYTVYEQVKKIVLATRRVNRAAAAGGGRSSAIVVEDESLGAAEAFLLGMVARIVATMLTYPYLRAKVMLQSTYGNAKVKPTIPQMISEQFSEGGVWGLYQGIGPELTRGVFSAALMMMVKERIGVMVRALIDGREEQQKQLINNRGR</sequence>
<dbReference type="InterPro" id="IPR023395">
    <property type="entry name" value="MCP_dom_sf"/>
</dbReference>
<evidence type="ECO:0000256" key="4">
    <source>
        <dbReference type="ARBA" id="ARBA00022692"/>
    </source>
</evidence>
<evidence type="ECO:0000256" key="2">
    <source>
        <dbReference type="ARBA" id="ARBA00006375"/>
    </source>
</evidence>
<evidence type="ECO:0000256" key="7">
    <source>
        <dbReference type="ARBA" id="ARBA00023136"/>
    </source>
</evidence>
<dbReference type="EMBL" id="JATAAI010000053">
    <property type="protein sequence ID" value="KAK1733147.1"/>
    <property type="molecule type" value="Genomic_DNA"/>
</dbReference>
<dbReference type="SUPFAM" id="SSF103506">
    <property type="entry name" value="Mitochondrial carrier"/>
    <property type="match status" value="1"/>
</dbReference>
<keyword evidence="6" id="KW-1133">Transmembrane helix</keyword>
<feature type="compositionally biased region" description="Low complexity" evidence="11">
    <location>
        <begin position="45"/>
        <end position="66"/>
    </location>
</feature>
<comment type="similarity">
    <text evidence="2 10">Belongs to the mitochondrial carrier (TC 2.A.29) family.</text>
</comment>
<keyword evidence="5" id="KW-0677">Repeat</keyword>
<dbReference type="Pfam" id="PF00153">
    <property type="entry name" value="Mito_carr"/>
    <property type="match status" value="3"/>
</dbReference>
<evidence type="ECO:0000256" key="6">
    <source>
        <dbReference type="ARBA" id="ARBA00022989"/>
    </source>
</evidence>
<reference evidence="12" key="1">
    <citation type="submission" date="2023-06" db="EMBL/GenBank/DDBJ databases">
        <title>Survivors Of The Sea: Transcriptome response of Skeletonema marinoi to long-term dormancy.</title>
        <authorList>
            <person name="Pinder M.I.M."/>
            <person name="Kourtchenko O."/>
            <person name="Robertson E.K."/>
            <person name="Larsson T."/>
            <person name="Maumus F."/>
            <person name="Osuna-Cruz C.M."/>
            <person name="Vancaester E."/>
            <person name="Stenow R."/>
            <person name="Vandepoele K."/>
            <person name="Ploug H."/>
            <person name="Bruchert V."/>
            <person name="Godhe A."/>
            <person name="Topel M."/>
        </authorList>
    </citation>
    <scope>NUCLEOTIDE SEQUENCE</scope>
    <source>
        <strain evidence="12">R05AC</strain>
    </source>
</reference>
<proteinExistence type="inferred from homology"/>
<evidence type="ECO:0000256" key="11">
    <source>
        <dbReference type="SAM" id="MobiDB-lite"/>
    </source>
</evidence>
<keyword evidence="3 10" id="KW-0813">Transport</keyword>
<comment type="caution">
    <text evidence="12">The sequence shown here is derived from an EMBL/GenBank/DDBJ whole genome shotgun (WGS) entry which is preliminary data.</text>
</comment>
<dbReference type="PROSITE" id="PS50920">
    <property type="entry name" value="SOLCAR"/>
    <property type="match status" value="3"/>
</dbReference>
<evidence type="ECO:0000256" key="1">
    <source>
        <dbReference type="ARBA" id="ARBA00004585"/>
    </source>
</evidence>
<feature type="repeat" description="Solcar" evidence="9">
    <location>
        <begin position="150"/>
        <end position="232"/>
    </location>
</feature>
<protein>
    <submittedName>
        <fullName evidence="12">Peroxisomal adenine nucleotide transporter</fullName>
    </submittedName>
</protein>
<accession>A0AAD8XTC1</accession>
<name>A0AAD8XTC1_9STRA</name>
<evidence type="ECO:0000256" key="3">
    <source>
        <dbReference type="ARBA" id="ARBA00022448"/>
    </source>
</evidence>